<gene>
    <name evidence="1" type="ORF">FN976_01915</name>
</gene>
<dbReference type="Proteomes" id="UP000318199">
    <property type="component" value="Unassembled WGS sequence"/>
</dbReference>
<name>A0A562ZXC1_9BURK</name>
<dbReference type="InterPro" id="IPR054271">
    <property type="entry name" value="DUF7002"/>
</dbReference>
<proteinExistence type="predicted"/>
<dbReference type="OrthoDB" id="154268at2"/>
<dbReference type="Pfam" id="PF22531">
    <property type="entry name" value="DUF7002"/>
    <property type="match status" value="1"/>
</dbReference>
<accession>A0A562ZXC1</accession>
<dbReference type="EMBL" id="VOBQ01000002">
    <property type="protein sequence ID" value="TWO73259.1"/>
    <property type="molecule type" value="Genomic_DNA"/>
</dbReference>
<protein>
    <submittedName>
        <fullName evidence="1">Uncharacterized protein</fullName>
    </submittedName>
</protein>
<sequence>MTPGQLVAAYPRVYHMAEAGTWPSIRQHGLLSSNEVARRSGAQGAAAAALIRGHRAGKVTVSVPGLGDLVLRDQIPMHPDRISRALPPGMSAGDWYELINERVFFWAEEHRLHRLLNGKEYGHLEHDVLTLDTASLVQAHHDRIRLCHMNSGNTFPAMTKRGPEIFKPIADYEVTRTGRPRKAVVEVTVLGGVPDIRRHVVEARRMRGEQVLGVLNLD</sequence>
<dbReference type="AlphaFoldDB" id="A0A562ZXC1"/>
<reference evidence="1 2" key="1">
    <citation type="submission" date="2019-07" db="EMBL/GenBank/DDBJ databases">
        <title>Caenimonas sedimenti sp. nov., isolated from activated sludge.</title>
        <authorList>
            <person name="Xu J."/>
        </authorList>
    </citation>
    <scope>NUCLEOTIDE SEQUENCE [LARGE SCALE GENOMIC DNA]</scope>
    <source>
        <strain evidence="1 2">HX-9-20</strain>
    </source>
</reference>
<evidence type="ECO:0000313" key="1">
    <source>
        <dbReference type="EMBL" id="TWO73259.1"/>
    </source>
</evidence>
<dbReference type="RefSeq" id="WP_145890879.1">
    <property type="nucleotide sequence ID" value="NZ_VOBQ01000002.1"/>
</dbReference>
<keyword evidence="2" id="KW-1185">Reference proteome</keyword>
<organism evidence="1 2">
    <name type="scientific">Caenimonas sedimenti</name>
    <dbReference type="NCBI Taxonomy" id="2596921"/>
    <lineage>
        <taxon>Bacteria</taxon>
        <taxon>Pseudomonadati</taxon>
        <taxon>Pseudomonadota</taxon>
        <taxon>Betaproteobacteria</taxon>
        <taxon>Burkholderiales</taxon>
        <taxon>Comamonadaceae</taxon>
        <taxon>Caenimonas</taxon>
    </lineage>
</organism>
<evidence type="ECO:0000313" key="2">
    <source>
        <dbReference type="Proteomes" id="UP000318199"/>
    </source>
</evidence>
<comment type="caution">
    <text evidence="1">The sequence shown here is derived from an EMBL/GenBank/DDBJ whole genome shotgun (WGS) entry which is preliminary data.</text>
</comment>